<dbReference type="PANTHER" id="PTHR47554">
    <property type="entry name" value="SORTING NEXIN MVP1"/>
    <property type="match status" value="1"/>
</dbReference>
<dbReference type="SUPFAM" id="SSF47473">
    <property type="entry name" value="EF-hand"/>
    <property type="match status" value="1"/>
</dbReference>
<dbReference type="GO" id="GO:0032266">
    <property type="term" value="F:phosphatidylinositol-3-phosphate binding"/>
    <property type="evidence" value="ECO:0007669"/>
    <property type="project" value="TreeGrafter"/>
</dbReference>
<protein>
    <recommendedName>
        <fullName evidence="2">Sorting nexin MVP1</fullName>
    </recommendedName>
</protein>
<dbReference type="STRING" id="133381.A0A2T9XZN6"/>
<feature type="compositionally biased region" description="Polar residues" evidence="3">
    <location>
        <begin position="183"/>
        <end position="202"/>
    </location>
</feature>
<dbReference type="EMBL" id="MBFS01003647">
    <property type="protein sequence ID" value="PVU85537.1"/>
    <property type="molecule type" value="Genomic_DNA"/>
</dbReference>
<dbReference type="GO" id="GO:0005768">
    <property type="term" value="C:endosome"/>
    <property type="evidence" value="ECO:0007669"/>
    <property type="project" value="TreeGrafter"/>
</dbReference>
<dbReference type="Gene3D" id="1.10.238.10">
    <property type="entry name" value="EF-hand"/>
    <property type="match status" value="1"/>
</dbReference>
<reference evidence="5 6" key="1">
    <citation type="journal article" date="2018" name="MBio">
        <title>Comparative Genomics Reveals the Core Gene Toolbox for the Fungus-Insect Symbiosis.</title>
        <authorList>
            <person name="Wang Y."/>
            <person name="Stata M."/>
            <person name="Wang W."/>
            <person name="Stajich J.E."/>
            <person name="White M.M."/>
            <person name="Moncalvo J.M."/>
        </authorList>
    </citation>
    <scope>NUCLEOTIDE SEQUENCE [LARGE SCALE GENOMIC DNA]</scope>
    <source>
        <strain evidence="5 6">SC-DP-2</strain>
    </source>
</reference>
<keyword evidence="6" id="KW-1185">Reference proteome</keyword>
<evidence type="ECO:0000256" key="3">
    <source>
        <dbReference type="SAM" id="MobiDB-lite"/>
    </source>
</evidence>
<dbReference type="SMART" id="SM00312">
    <property type="entry name" value="PX"/>
    <property type="match status" value="1"/>
</dbReference>
<dbReference type="InterPro" id="IPR036871">
    <property type="entry name" value="PX_dom_sf"/>
</dbReference>
<feature type="region of interest" description="Disordered" evidence="3">
    <location>
        <begin position="149"/>
        <end position="202"/>
    </location>
</feature>
<organism evidence="5 6">
    <name type="scientific">Smittium megazygosporum</name>
    <dbReference type="NCBI Taxonomy" id="133381"/>
    <lineage>
        <taxon>Eukaryota</taxon>
        <taxon>Fungi</taxon>
        <taxon>Fungi incertae sedis</taxon>
        <taxon>Zoopagomycota</taxon>
        <taxon>Kickxellomycotina</taxon>
        <taxon>Harpellomycetes</taxon>
        <taxon>Harpellales</taxon>
        <taxon>Legeriomycetaceae</taxon>
        <taxon>Smittium</taxon>
    </lineage>
</organism>
<evidence type="ECO:0000313" key="6">
    <source>
        <dbReference type="Proteomes" id="UP000245609"/>
    </source>
</evidence>
<evidence type="ECO:0000313" key="5">
    <source>
        <dbReference type="EMBL" id="PVU85537.1"/>
    </source>
</evidence>
<evidence type="ECO:0000259" key="4">
    <source>
        <dbReference type="PROSITE" id="PS50195"/>
    </source>
</evidence>
<evidence type="ECO:0000256" key="2">
    <source>
        <dbReference type="ARBA" id="ARBA00014268"/>
    </source>
</evidence>
<dbReference type="GO" id="GO:0006623">
    <property type="term" value="P:protein targeting to vacuole"/>
    <property type="evidence" value="ECO:0007669"/>
    <property type="project" value="TreeGrafter"/>
</dbReference>
<dbReference type="Proteomes" id="UP000245609">
    <property type="component" value="Unassembled WGS sequence"/>
</dbReference>
<accession>A0A2T9XZN6</accession>
<dbReference type="OrthoDB" id="10064318at2759"/>
<proteinExistence type="predicted"/>
<comment type="subcellular location">
    <subcellularLocation>
        <location evidence="1">Membrane</location>
        <topology evidence="1">Peripheral membrane protein</topology>
        <orientation evidence="1">Cytoplasmic side</orientation>
    </subcellularLocation>
</comment>
<dbReference type="PANTHER" id="PTHR47554:SF1">
    <property type="entry name" value="SORTING NEXIN MVP1"/>
    <property type="match status" value="1"/>
</dbReference>
<dbReference type="GO" id="GO:0042147">
    <property type="term" value="P:retrograde transport, endosome to Golgi"/>
    <property type="evidence" value="ECO:0007669"/>
    <property type="project" value="InterPro"/>
</dbReference>
<dbReference type="PROSITE" id="PS50195">
    <property type="entry name" value="PX"/>
    <property type="match status" value="1"/>
</dbReference>
<feature type="domain" description="PX" evidence="4">
    <location>
        <begin position="222"/>
        <end position="324"/>
    </location>
</feature>
<name>A0A2T9XZN6_9FUNG</name>
<dbReference type="InterPro" id="IPR001683">
    <property type="entry name" value="PX_dom"/>
</dbReference>
<dbReference type="Pfam" id="PF00787">
    <property type="entry name" value="PX"/>
    <property type="match status" value="1"/>
</dbReference>
<dbReference type="InterPro" id="IPR011992">
    <property type="entry name" value="EF-hand-dom_pair"/>
</dbReference>
<dbReference type="Gene3D" id="3.30.1520.10">
    <property type="entry name" value="Phox-like domain"/>
    <property type="match status" value="1"/>
</dbReference>
<comment type="caution">
    <text evidence="5">The sequence shown here is derived from an EMBL/GenBank/DDBJ whole genome shotgun (WGS) entry which is preliminary data.</text>
</comment>
<evidence type="ECO:0000256" key="1">
    <source>
        <dbReference type="ARBA" id="ARBA00004287"/>
    </source>
</evidence>
<dbReference type="SUPFAM" id="SSF64268">
    <property type="entry name" value="PX domain"/>
    <property type="match status" value="1"/>
</dbReference>
<gene>
    <name evidence="5" type="ORF">BB560_006982</name>
</gene>
<dbReference type="GO" id="GO:0005829">
    <property type="term" value="C:cytosol"/>
    <property type="evidence" value="ECO:0007669"/>
    <property type="project" value="GOC"/>
</dbReference>
<feature type="compositionally biased region" description="Polar residues" evidence="3">
    <location>
        <begin position="165"/>
        <end position="175"/>
    </location>
</feature>
<dbReference type="GO" id="GO:0016020">
    <property type="term" value="C:membrane"/>
    <property type="evidence" value="ECO:0007669"/>
    <property type="project" value="UniProtKB-SubCell"/>
</dbReference>
<dbReference type="AlphaFoldDB" id="A0A2T9XZN6"/>
<dbReference type="InterPro" id="IPR028662">
    <property type="entry name" value="SNX8/Mvp1"/>
</dbReference>
<sequence>MFDIPDPWGDSFNSFEPAPSDLISSSLNSVLLPPVYENTFKSVSKNGRTVDRSDFETLLSNSQLQELDKKQISFISFQNNSSQLSKQNFFIALALVALAQNGKEISLSTLDHFKNALPEPKFTFGLVANETPIGFDSIRGSRTSFTEFESCNEGNQPAWDDAFANSESPAQSAKLSPSHPDDNSSSFESSNPKTGDWRSQNNTMSSSNWQLIDEDKAQYDLLLDDVKITEDPNRGGIVFKHINYIVKSKFFKSQVTRRYNDFFNLSTYVGKKYFFRMLPLIPPKGFPDNRLRGLTNFSCSIMRLPYIQKDEVVKMFFTKEEEISKELKTAVNSAKLENPDLSVISKNIPEVLIQNLYDSIQSYSRQIQKDFDDLFKFAASMERIIKFQSAIADEFLGASEILRQENKPADPNSSKGNYLVKAKAELDLEKLLSDVSMNLSDISLLEKSMSEIVSSTTRGYIKRYIALVYSMKLLVERVISYNRDAEAANLEEKIINSERYKRYKSFNSEIYKKVSQDFIKHHNLMLNSWKQMSSIADMMPDNSSKFID</sequence>